<sequence length="51" mass="6213">MNNTISFQHTHALLLFCYFQHILCQRYYFCDTNIQFVCHKGRPFNMKVILN</sequence>
<reference evidence="2" key="2">
    <citation type="journal article" date="2015" name="Fish Shellfish Immunol.">
        <title>Early steps in the European eel (Anguilla anguilla)-Vibrio vulnificus interaction in the gills: Role of the RtxA13 toxin.</title>
        <authorList>
            <person name="Callol A."/>
            <person name="Pajuelo D."/>
            <person name="Ebbesson L."/>
            <person name="Teles M."/>
            <person name="MacKenzie S."/>
            <person name="Amaro C."/>
        </authorList>
    </citation>
    <scope>NUCLEOTIDE SEQUENCE</scope>
</reference>
<dbReference type="AlphaFoldDB" id="A0A0E9XI99"/>
<feature type="signal peptide" evidence="1">
    <location>
        <begin position="1"/>
        <end position="24"/>
    </location>
</feature>
<accession>A0A0E9XI99</accession>
<dbReference type="EMBL" id="GBXM01006130">
    <property type="protein sequence ID" value="JAI02448.1"/>
    <property type="molecule type" value="Transcribed_RNA"/>
</dbReference>
<keyword evidence="1" id="KW-0732">Signal</keyword>
<name>A0A0E9XI99_ANGAN</name>
<protein>
    <submittedName>
        <fullName evidence="2">Uncharacterized protein</fullName>
    </submittedName>
</protein>
<feature type="chain" id="PRO_5002435493" evidence="1">
    <location>
        <begin position="25"/>
        <end position="51"/>
    </location>
</feature>
<evidence type="ECO:0000256" key="1">
    <source>
        <dbReference type="SAM" id="SignalP"/>
    </source>
</evidence>
<reference evidence="2" key="1">
    <citation type="submission" date="2014-11" db="EMBL/GenBank/DDBJ databases">
        <authorList>
            <person name="Amaro Gonzalez C."/>
        </authorList>
    </citation>
    <scope>NUCLEOTIDE SEQUENCE</scope>
</reference>
<organism evidence="2">
    <name type="scientific">Anguilla anguilla</name>
    <name type="common">European freshwater eel</name>
    <name type="synonym">Muraena anguilla</name>
    <dbReference type="NCBI Taxonomy" id="7936"/>
    <lineage>
        <taxon>Eukaryota</taxon>
        <taxon>Metazoa</taxon>
        <taxon>Chordata</taxon>
        <taxon>Craniata</taxon>
        <taxon>Vertebrata</taxon>
        <taxon>Euteleostomi</taxon>
        <taxon>Actinopterygii</taxon>
        <taxon>Neopterygii</taxon>
        <taxon>Teleostei</taxon>
        <taxon>Anguilliformes</taxon>
        <taxon>Anguillidae</taxon>
        <taxon>Anguilla</taxon>
    </lineage>
</organism>
<proteinExistence type="predicted"/>
<evidence type="ECO:0000313" key="2">
    <source>
        <dbReference type="EMBL" id="JAI02448.1"/>
    </source>
</evidence>